<dbReference type="GO" id="GO:0004519">
    <property type="term" value="F:endonuclease activity"/>
    <property type="evidence" value="ECO:0007669"/>
    <property type="project" value="UniProtKB-KW"/>
</dbReference>
<evidence type="ECO:0000256" key="15">
    <source>
        <dbReference type="ARBA" id="ARBA00023125"/>
    </source>
</evidence>
<dbReference type="GO" id="GO:0004386">
    <property type="term" value="F:helicase activity"/>
    <property type="evidence" value="ECO:0007669"/>
    <property type="project" value="UniProtKB-KW"/>
</dbReference>
<dbReference type="Gene3D" id="3.40.1310.20">
    <property type="match status" value="1"/>
</dbReference>
<evidence type="ECO:0000256" key="1">
    <source>
        <dbReference type="ARBA" id="ARBA00001946"/>
    </source>
</evidence>
<keyword evidence="9" id="KW-0547">Nucleotide-binding</keyword>
<dbReference type="PROSITE" id="PS52020">
    <property type="entry name" value="CRESS_DNA_REP"/>
    <property type="match status" value="1"/>
</dbReference>
<name>A0A0K1RL85_9CIRC</name>
<dbReference type="RefSeq" id="YP_009163924.1">
    <property type="nucleotide sequence ID" value="NC_027794.1"/>
</dbReference>
<keyword evidence="14" id="KW-0190">Covalent protein-DNA linkage</keyword>
<evidence type="ECO:0000256" key="12">
    <source>
        <dbReference type="ARBA" id="ARBA00022806"/>
    </source>
</evidence>
<comment type="subcellular location">
    <subcellularLocation>
        <location evidence="2">Host nucleus</location>
    </subcellularLocation>
</comment>
<keyword evidence="8" id="KW-0479">Metal-binding</keyword>
<keyword evidence="5" id="KW-0548">Nucleotidyltransferase</keyword>
<dbReference type="OrthoDB" id="9195at10239"/>
<evidence type="ECO:0000256" key="10">
    <source>
        <dbReference type="ARBA" id="ARBA00022759"/>
    </source>
</evidence>
<keyword evidence="3" id="KW-1048">Host nucleus</keyword>
<dbReference type="SMR" id="A0A0K1RL85"/>
<evidence type="ECO:0000256" key="9">
    <source>
        <dbReference type="ARBA" id="ARBA00022741"/>
    </source>
</evidence>
<evidence type="ECO:0000313" key="18">
    <source>
        <dbReference type="Proteomes" id="UP000156401"/>
    </source>
</evidence>
<dbReference type="GO" id="GO:0005524">
    <property type="term" value="F:ATP binding"/>
    <property type="evidence" value="ECO:0007669"/>
    <property type="project" value="UniProtKB-KW"/>
</dbReference>
<keyword evidence="11" id="KW-0378">Hydrolase</keyword>
<protein>
    <submittedName>
        <fullName evidence="17">Putative replication initiation protein</fullName>
    </submittedName>
</protein>
<dbReference type="KEGG" id="vg:25479230"/>
<keyword evidence="13" id="KW-0067">ATP-binding</keyword>
<evidence type="ECO:0000256" key="7">
    <source>
        <dbReference type="ARBA" id="ARBA00022722"/>
    </source>
</evidence>
<keyword evidence="12" id="KW-0347">Helicase</keyword>
<dbReference type="GO" id="GO:0016779">
    <property type="term" value="F:nucleotidyltransferase activity"/>
    <property type="evidence" value="ECO:0007669"/>
    <property type="project" value="UniProtKB-KW"/>
</dbReference>
<reference evidence="17 18" key="1">
    <citation type="journal article" date="2015" name="Front. Microbiol.">
        <title>Novel circular single-stranded DNA viruses identified in marine invertebrates reveal high sequence diversity and consistent predicted intrinsic disorder patterns within putative structural proteins.</title>
        <authorList>
            <person name="Rosario K."/>
            <person name="Schenck R.O."/>
            <person name="Harbeitner R.C."/>
            <person name="Lawler S.N."/>
            <person name="Breitbart M."/>
        </authorList>
    </citation>
    <scope>NUCLEOTIDE SEQUENCE [LARGE SCALE GENOMIC DNA]</scope>
    <source>
        <strain evidence="17">I0169</strain>
    </source>
</reference>
<evidence type="ECO:0000259" key="16">
    <source>
        <dbReference type="PROSITE" id="PS52020"/>
    </source>
</evidence>
<accession>A0A0K1RL85</accession>
<evidence type="ECO:0000256" key="13">
    <source>
        <dbReference type="ARBA" id="ARBA00022840"/>
    </source>
</evidence>
<evidence type="ECO:0000256" key="8">
    <source>
        <dbReference type="ARBA" id="ARBA00022723"/>
    </source>
</evidence>
<keyword evidence="4" id="KW-0808">Transferase</keyword>
<evidence type="ECO:0000256" key="2">
    <source>
        <dbReference type="ARBA" id="ARBA00004147"/>
    </source>
</evidence>
<keyword evidence="10" id="KW-0255">Endonuclease</keyword>
<dbReference type="GeneID" id="25479230"/>
<keyword evidence="18" id="KW-1185">Reference proteome</keyword>
<evidence type="ECO:0000256" key="11">
    <source>
        <dbReference type="ARBA" id="ARBA00022801"/>
    </source>
</evidence>
<keyword evidence="15" id="KW-0238">DNA-binding</keyword>
<dbReference type="Proteomes" id="UP000156401">
    <property type="component" value="Segment"/>
</dbReference>
<evidence type="ECO:0000256" key="14">
    <source>
        <dbReference type="ARBA" id="ARBA00023124"/>
    </source>
</evidence>
<dbReference type="InterPro" id="IPR049912">
    <property type="entry name" value="CRESS_DNA_REP"/>
</dbReference>
<dbReference type="GO" id="GO:0016787">
    <property type="term" value="F:hydrolase activity"/>
    <property type="evidence" value="ECO:0007669"/>
    <property type="project" value="UniProtKB-KW"/>
</dbReference>
<evidence type="ECO:0000256" key="3">
    <source>
        <dbReference type="ARBA" id="ARBA00022562"/>
    </source>
</evidence>
<sequence length="301" mass="34373">MSQAKRWCFTINNPTPAEEESLFLHGTNIDHPPCDFKYLVFGRETGESGTPHLQGYFELVKKLRIHQIKGTLGFERSHLEVARGTSLQASDYCKKENAFEEFGALPPPPGNAAHFAQLREWVAAQPSKPTIKDVWDVFPTLAARYNRAVMECIDLFGKKPVLVEGDLRLWQLRLDGIANQEADDRRVIFVIDPEGNKGKSWLVSYWLSTRDDTQFMSVGKRDDLAYAVDISTCLFVFDIPRGNMQYIQYGIFEQLKNRVVFSNKYSSQTKILLNTPHVFVFANELPDMNALSADRYKVINI</sequence>
<organism evidence="17 18">
    <name type="scientific">Mytilus sp. clam associated circular virus</name>
    <dbReference type="NCBI Taxonomy" id="1692256"/>
    <lineage>
        <taxon>Viruses</taxon>
        <taxon>Monodnaviria</taxon>
        <taxon>Shotokuvirae</taxon>
        <taxon>Cressdnaviricota</taxon>
        <taxon>Arfiviricetes</taxon>
        <taxon>Cirlivirales</taxon>
        <taxon>Circoviridae</taxon>
    </lineage>
</organism>
<evidence type="ECO:0000256" key="4">
    <source>
        <dbReference type="ARBA" id="ARBA00022679"/>
    </source>
</evidence>
<evidence type="ECO:0000256" key="6">
    <source>
        <dbReference type="ARBA" id="ARBA00022705"/>
    </source>
</evidence>
<evidence type="ECO:0000313" key="17">
    <source>
        <dbReference type="EMBL" id="AKV62289.1"/>
    </source>
</evidence>
<dbReference type="GO" id="GO:0042025">
    <property type="term" value="C:host cell nucleus"/>
    <property type="evidence" value="ECO:0007669"/>
    <property type="project" value="UniProtKB-SubCell"/>
</dbReference>
<dbReference type="Pfam" id="PF02407">
    <property type="entry name" value="Viral_Rep"/>
    <property type="match status" value="1"/>
</dbReference>
<keyword evidence="7" id="KW-0540">Nuclease</keyword>
<dbReference type="EMBL" id="KR528562">
    <property type="protein sequence ID" value="AKV62289.1"/>
    <property type="molecule type" value="Genomic_DNA"/>
</dbReference>
<feature type="domain" description="CRESS-DNA virus Rep endonuclease" evidence="16">
    <location>
        <begin position="1"/>
        <end position="105"/>
    </location>
</feature>
<dbReference type="GO" id="GO:0046872">
    <property type="term" value="F:metal ion binding"/>
    <property type="evidence" value="ECO:0007669"/>
    <property type="project" value="UniProtKB-KW"/>
</dbReference>
<comment type="cofactor">
    <cofactor evidence="1">
        <name>Mg(2+)</name>
        <dbReference type="ChEBI" id="CHEBI:18420"/>
    </cofactor>
</comment>
<dbReference type="GO" id="GO:0006260">
    <property type="term" value="P:DNA replication"/>
    <property type="evidence" value="ECO:0007669"/>
    <property type="project" value="UniProtKB-KW"/>
</dbReference>
<dbReference type="GO" id="GO:0003677">
    <property type="term" value="F:DNA binding"/>
    <property type="evidence" value="ECO:0007669"/>
    <property type="project" value="UniProtKB-KW"/>
</dbReference>
<keyword evidence="6" id="KW-0235">DNA replication</keyword>
<evidence type="ECO:0000256" key="5">
    <source>
        <dbReference type="ARBA" id="ARBA00022695"/>
    </source>
</evidence>
<proteinExistence type="predicted"/>